<organism evidence="2 3">
    <name type="scientific">Methanochimaera problematica</name>
    <dbReference type="NCBI Taxonomy" id="2609417"/>
    <lineage>
        <taxon>Archaea</taxon>
        <taxon>Methanobacteriati</taxon>
        <taxon>Methanobacteriota</taxon>
        <taxon>Stenosarchaea group</taxon>
        <taxon>Methanomicrobia</taxon>
        <taxon>Methanomicrobiales</taxon>
        <taxon>Methanomicrobiaceae</taxon>
        <taxon>Methanochimaera</taxon>
    </lineage>
</organism>
<reference evidence="2 3" key="1">
    <citation type="submission" date="2019-09" db="EMBL/GenBank/DDBJ databases">
        <title>The complete genome of Methanoplanus sp. FWC-SCC4.</title>
        <authorList>
            <person name="Chen S.-C."/>
            <person name="Zhou Y.-Z."/>
            <person name="Lai M.-C."/>
        </authorList>
    </citation>
    <scope>NUCLEOTIDE SEQUENCE [LARGE SCALE GENOMIC DNA]</scope>
    <source>
        <strain evidence="2 3">FWC-SCC4</strain>
    </source>
</reference>
<dbReference type="Proteomes" id="UP001301797">
    <property type="component" value="Chromosome"/>
</dbReference>
<dbReference type="InterPro" id="IPR002808">
    <property type="entry name" value="AdoCbi_amidolase"/>
</dbReference>
<evidence type="ECO:0000313" key="3">
    <source>
        <dbReference type="Proteomes" id="UP001301797"/>
    </source>
</evidence>
<dbReference type="PANTHER" id="PTHR35336">
    <property type="entry name" value="ADENOSYLCOBINAMIDE AMIDOHYDROLASE"/>
    <property type="match status" value="1"/>
</dbReference>
<feature type="domain" description="Cysteine-rich small" evidence="1">
    <location>
        <begin position="215"/>
        <end position="291"/>
    </location>
</feature>
<dbReference type="InterPro" id="IPR007212">
    <property type="entry name" value="Zf-like"/>
</dbReference>
<accession>A0AA97I3T4</accession>
<evidence type="ECO:0000313" key="2">
    <source>
        <dbReference type="EMBL" id="WOF17038.1"/>
    </source>
</evidence>
<dbReference type="Pfam" id="PF04071">
    <property type="entry name" value="zf-like"/>
    <property type="match status" value="1"/>
</dbReference>
<dbReference type="EMBL" id="CP043875">
    <property type="protein sequence ID" value="WOF17038.1"/>
    <property type="molecule type" value="Genomic_DNA"/>
</dbReference>
<dbReference type="GeneID" id="85230561"/>
<protein>
    <recommendedName>
        <fullName evidence="1">Cysteine-rich small domain-containing protein</fullName>
    </recommendedName>
</protein>
<dbReference type="RefSeq" id="WP_317136490.1">
    <property type="nucleotide sequence ID" value="NZ_CP043875.1"/>
</dbReference>
<dbReference type="KEGG" id="mefw:F1737_10290"/>
<evidence type="ECO:0000259" key="1">
    <source>
        <dbReference type="Pfam" id="PF04071"/>
    </source>
</evidence>
<dbReference type="Pfam" id="PF01955">
    <property type="entry name" value="CbiZ"/>
    <property type="match status" value="1"/>
</dbReference>
<dbReference type="PANTHER" id="PTHR35336:SF5">
    <property type="entry name" value="ADENOSYLCOBINAMIDE AMIDOHYDROLASE"/>
    <property type="match status" value="1"/>
</dbReference>
<gene>
    <name evidence="2" type="ORF">F1737_10290</name>
</gene>
<proteinExistence type="predicted"/>
<sequence length="308" mass="34584">MRYFTRNNTLFLRGKFRAASTGVGGGISDVTTIFNHTVPSGFCHESPIEYIKQILADNQFTAEEQGNEQFFGMLTAVPIKNLCVFSYGFITVFITAGVTNPNPKGPNTINIIVHSREGLLEGALLEMIITATEAKAHALFEMGYNFTGTTTDEVVVAYNSDSEIVHEYAGTFTEAGKRVYECVSFGVPHAIRRYENLEEGMTSFFVYSTLRGNEWVEWDKENCPYYPCHFNGQKCDLCYCPFYPCSDESLGDWVDSSDGKKVWGCTRCHLNHHPEVITFLSKNPEATLRETIEFAREKGLKLAPNSTE</sequence>
<keyword evidence="3" id="KW-1185">Reference proteome</keyword>
<name>A0AA97I3T4_9EURY</name>
<dbReference type="InterPro" id="IPR052209">
    <property type="entry name" value="CbiZ"/>
</dbReference>
<dbReference type="AlphaFoldDB" id="A0AA97I3T4"/>